<proteinExistence type="predicted"/>
<organism evidence="1 2">
    <name type="scientific">Notoacmeibacter ruber</name>
    <dbReference type="NCBI Taxonomy" id="2670375"/>
    <lineage>
        <taxon>Bacteria</taxon>
        <taxon>Pseudomonadati</taxon>
        <taxon>Pseudomonadota</taxon>
        <taxon>Alphaproteobacteria</taxon>
        <taxon>Hyphomicrobiales</taxon>
        <taxon>Notoacmeibacteraceae</taxon>
        <taxon>Notoacmeibacter</taxon>
    </lineage>
</organism>
<comment type="caution">
    <text evidence="1">The sequence shown here is derived from an EMBL/GenBank/DDBJ whole genome shotgun (WGS) entry which is preliminary data.</text>
</comment>
<evidence type="ECO:0000313" key="2">
    <source>
        <dbReference type="Proteomes" id="UP000281094"/>
    </source>
</evidence>
<sequence length="91" mass="9918">MIDHSAIPAFTNAFQYRVVGDTGLLVLIDGEEAFNARGIPEAFLLKVDGKTAMGPILDAVEDELAEPRATIEKSVSELVDQLEAREAITFR</sequence>
<dbReference type="RefSeq" id="WP_121645364.1">
    <property type="nucleotide sequence ID" value="NZ_RCWN01000001.1"/>
</dbReference>
<evidence type="ECO:0008006" key="3">
    <source>
        <dbReference type="Google" id="ProtNLM"/>
    </source>
</evidence>
<accession>A0A3L7JCK5</accession>
<protein>
    <recommendedName>
        <fullName evidence="3">PqqD family protein</fullName>
    </recommendedName>
</protein>
<keyword evidence="2" id="KW-1185">Reference proteome</keyword>
<reference evidence="1 2" key="1">
    <citation type="submission" date="2018-10" db="EMBL/GenBank/DDBJ databases">
        <title>Notoacmeibacter sp. M2BS9Y-3-1, whole genome shotgun sequence.</title>
        <authorList>
            <person name="Tuo L."/>
        </authorList>
    </citation>
    <scope>NUCLEOTIDE SEQUENCE [LARGE SCALE GENOMIC DNA]</scope>
    <source>
        <strain evidence="1 2">M2BS9Y-3-1</strain>
    </source>
</reference>
<dbReference type="EMBL" id="RCWN01000001">
    <property type="protein sequence ID" value="RLQ88396.1"/>
    <property type="molecule type" value="Genomic_DNA"/>
</dbReference>
<dbReference type="AlphaFoldDB" id="A0A3L7JCK5"/>
<dbReference type="InterPro" id="IPR041881">
    <property type="entry name" value="PqqD_sf"/>
</dbReference>
<gene>
    <name evidence="1" type="ORF">D8780_09460</name>
</gene>
<name>A0A3L7JCK5_9HYPH</name>
<dbReference type="Gene3D" id="1.10.10.1150">
    <property type="entry name" value="Coenzyme PQQ synthesis protein D (PqqD)"/>
    <property type="match status" value="1"/>
</dbReference>
<dbReference type="Proteomes" id="UP000281094">
    <property type="component" value="Unassembled WGS sequence"/>
</dbReference>
<evidence type="ECO:0000313" key="1">
    <source>
        <dbReference type="EMBL" id="RLQ88396.1"/>
    </source>
</evidence>